<protein>
    <submittedName>
        <fullName evidence="1">26643_t:CDS:1</fullName>
    </submittedName>
</protein>
<feature type="non-terminal residue" evidence="1">
    <location>
        <position position="279"/>
    </location>
</feature>
<gene>
    <name evidence="1" type="ORF">GMARGA_LOCUS28933</name>
</gene>
<organism evidence="1 2">
    <name type="scientific">Gigaspora margarita</name>
    <dbReference type="NCBI Taxonomy" id="4874"/>
    <lineage>
        <taxon>Eukaryota</taxon>
        <taxon>Fungi</taxon>
        <taxon>Fungi incertae sedis</taxon>
        <taxon>Mucoromycota</taxon>
        <taxon>Glomeromycotina</taxon>
        <taxon>Glomeromycetes</taxon>
        <taxon>Diversisporales</taxon>
        <taxon>Gigasporaceae</taxon>
        <taxon>Gigaspora</taxon>
    </lineage>
</organism>
<evidence type="ECO:0000313" key="2">
    <source>
        <dbReference type="Proteomes" id="UP000789901"/>
    </source>
</evidence>
<dbReference type="InterPro" id="IPR032675">
    <property type="entry name" value="LRR_dom_sf"/>
</dbReference>
<reference evidence="1 2" key="1">
    <citation type="submission" date="2021-06" db="EMBL/GenBank/DDBJ databases">
        <authorList>
            <person name="Kallberg Y."/>
            <person name="Tangrot J."/>
            <person name="Rosling A."/>
        </authorList>
    </citation>
    <scope>NUCLEOTIDE SEQUENCE [LARGE SCALE GENOMIC DNA]</scope>
    <source>
        <strain evidence="1 2">120-4 pot B 10/14</strain>
    </source>
</reference>
<sequence length="279" mass="31996">MLEEFSLKSLETLAHSWIIVFWPENNFAELNLSNVQGLLNTIEQFSNISKLEIGYAQQMSIHSINSLKKISKSCKKINCLIVEVPAFENNIEIKNSIISIINAQEQLKEFSLSYVESWIEEIIKALQPQANLLISIKLECANISASFLSSLAECKNLENLVILNNSALNILRGNFEFKNLKNLYIRRPLIFNIKMPNLKELTLEALKQEVMPFIIENCPNISHLILNNYRPSPHNKILKDLFQKLHITHLTIKFLYKKSIISETSILSKELLPTSLNCL</sequence>
<proteinExistence type="predicted"/>
<name>A0ABN7WBT4_GIGMA</name>
<evidence type="ECO:0000313" key="1">
    <source>
        <dbReference type="EMBL" id="CAG8825777.1"/>
    </source>
</evidence>
<dbReference type="SUPFAM" id="SSF52047">
    <property type="entry name" value="RNI-like"/>
    <property type="match status" value="1"/>
</dbReference>
<dbReference type="Gene3D" id="3.80.10.10">
    <property type="entry name" value="Ribonuclease Inhibitor"/>
    <property type="match status" value="1"/>
</dbReference>
<dbReference type="Proteomes" id="UP000789901">
    <property type="component" value="Unassembled WGS sequence"/>
</dbReference>
<accession>A0ABN7WBT4</accession>
<dbReference type="EMBL" id="CAJVQB010037977">
    <property type="protein sequence ID" value="CAG8825777.1"/>
    <property type="molecule type" value="Genomic_DNA"/>
</dbReference>
<keyword evidence="2" id="KW-1185">Reference proteome</keyword>
<comment type="caution">
    <text evidence="1">The sequence shown here is derived from an EMBL/GenBank/DDBJ whole genome shotgun (WGS) entry which is preliminary data.</text>
</comment>